<dbReference type="EMBL" id="MK072456">
    <property type="protein sequence ID" value="AYV85503.1"/>
    <property type="molecule type" value="Genomic_DNA"/>
</dbReference>
<dbReference type="SUPFAM" id="SSF47769">
    <property type="entry name" value="SAM/Pointed domain"/>
    <property type="match status" value="1"/>
</dbReference>
<proteinExistence type="predicted"/>
<dbReference type="InterPro" id="IPR013761">
    <property type="entry name" value="SAM/pointed_sf"/>
</dbReference>
<gene>
    <name evidence="1" type="ORF">Satyrvirus20_10</name>
</gene>
<evidence type="ECO:0008006" key="2">
    <source>
        <dbReference type="Google" id="ProtNLM"/>
    </source>
</evidence>
<accession>A0A3G5AI89</accession>
<name>A0A3G5AI89_9VIRU</name>
<evidence type="ECO:0000313" key="1">
    <source>
        <dbReference type="EMBL" id="AYV85503.1"/>
    </source>
</evidence>
<sequence length="73" mass="8457">MTAEKRAASIRYVKTLLHSMGLYTYDSIIDTYQITHIRFIGSTEEELVKIGITENDAKKIVHFIKKKNIKPNM</sequence>
<reference evidence="1" key="1">
    <citation type="submission" date="2018-10" db="EMBL/GenBank/DDBJ databases">
        <title>Hidden diversity of soil giant viruses.</title>
        <authorList>
            <person name="Schulz F."/>
            <person name="Alteio L."/>
            <person name="Goudeau D."/>
            <person name="Ryan E.M."/>
            <person name="Malmstrom R.R."/>
            <person name="Blanchard J."/>
            <person name="Woyke T."/>
        </authorList>
    </citation>
    <scope>NUCLEOTIDE SEQUENCE</scope>
    <source>
        <strain evidence="1">SAV1</strain>
    </source>
</reference>
<protein>
    <recommendedName>
        <fullName evidence="2">SAM domain-containing protein</fullName>
    </recommendedName>
</protein>
<organism evidence="1">
    <name type="scientific">Satyrvirus sp</name>
    <dbReference type="NCBI Taxonomy" id="2487771"/>
    <lineage>
        <taxon>Viruses</taxon>
        <taxon>Varidnaviria</taxon>
        <taxon>Bamfordvirae</taxon>
        <taxon>Nucleocytoviricota</taxon>
        <taxon>Megaviricetes</taxon>
        <taxon>Imitervirales</taxon>
        <taxon>Mimiviridae</taxon>
        <taxon>Megamimivirinae</taxon>
    </lineage>
</organism>
<dbReference type="Gene3D" id="1.10.150.50">
    <property type="entry name" value="Transcription Factor, Ets-1"/>
    <property type="match status" value="1"/>
</dbReference>